<organism evidence="6 7">
    <name type="scientific">Alkalimarinus sediminis</name>
    <dbReference type="NCBI Taxonomy" id="1632866"/>
    <lineage>
        <taxon>Bacteria</taxon>
        <taxon>Pseudomonadati</taxon>
        <taxon>Pseudomonadota</taxon>
        <taxon>Gammaproteobacteria</taxon>
        <taxon>Alteromonadales</taxon>
        <taxon>Alteromonadaceae</taxon>
        <taxon>Alkalimarinus</taxon>
    </lineage>
</organism>
<dbReference type="RefSeq" id="WP_251811039.1">
    <property type="nucleotide sequence ID" value="NZ_CP101527.1"/>
</dbReference>
<dbReference type="InterPro" id="IPR017937">
    <property type="entry name" value="Thioredoxin_CS"/>
</dbReference>
<keyword evidence="3" id="KW-0676">Redox-active center</keyword>
<evidence type="ECO:0000256" key="3">
    <source>
        <dbReference type="ARBA" id="ARBA00023284"/>
    </source>
</evidence>
<dbReference type="CDD" id="cd02966">
    <property type="entry name" value="TlpA_like_family"/>
    <property type="match status" value="1"/>
</dbReference>
<dbReference type="GO" id="GO:0030313">
    <property type="term" value="C:cell envelope"/>
    <property type="evidence" value="ECO:0007669"/>
    <property type="project" value="UniProtKB-SubCell"/>
</dbReference>
<feature type="transmembrane region" description="Helical" evidence="4">
    <location>
        <begin position="43"/>
        <end position="64"/>
    </location>
</feature>
<feature type="transmembrane region" description="Helical" evidence="4">
    <location>
        <begin position="79"/>
        <end position="99"/>
    </location>
</feature>
<dbReference type="PROSITE" id="PS51352">
    <property type="entry name" value="THIOREDOXIN_2"/>
    <property type="match status" value="1"/>
</dbReference>
<reference evidence="6" key="1">
    <citation type="submission" date="2022-07" db="EMBL/GenBank/DDBJ databases">
        <title>Alkalimarinus sp. nov., isolated from gut of a Alitta virens.</title>
        <authorList>
            <person name="Yang A.I."/>
            <person name="Shin N.-R."/>
        </authorList>
    </citation>
    <scope>NUCLEOTIDE SEQUENCE</scope>
    <source>
        <strain evidence="6">FA028</strain>
    </source>
</reference>
<accession>A0A9E8KP84</accession>
<dbReference type="GO" id="GO:0042158">
    <property type="term" value="P:lipoprotein biosynthetic process"/>
    <property type="evidence" value="ECO:0007669"/>
    <property type="project" value="InterPro"/>
</dbReference>
<dbReference type="InterPro" id="IPR013766">
    <property type="entry name" value="Thioredoxin_domain"/>
</dbReference>
<dbReference type="PANTHER" id="PTHR42852">
    <property type="entry name" value="THIOL:DISULFIDE INTERCHANGE PROTEIN DSBE"/>
    <property type="match status" value="1"/>
</dbReference>
<dbReference type="EMBL" id="CP101527">
    <property type="protein sequence ID" value="UZW75158.1"/>
    <property type="molecule type" value="Genomic_DNA"/>
</dbReference>
<dbReference type="PANTHER" id="PTHR42852:SF13">
    <property type="entry name" value="PROTEIN DIPZ"/>
    <property type="match status" value="1"/>
</dbReference>
<dbReference type="GO" id="GO:0017004">
    <property type="term" value="P:cytochrome complex assembly"/>
    <property type="evidence" value="ECO:0007669"/>
    <property type="project" value="UniProtKB-KW"/>
</dbReference>
<protein>
    <submittedName>
        <fullName evidence="6">Redoxin family protein</fullName>
    </submittedName>
</protein>
<evidence type="ECO:0000259" key="5">
    <source>
        <dbReference type="PROSITE" id="PS51352"/>
    </source>
</evidence>
<evidence type="ECO:0000313" key="7">
    <source>
        <dbReference type="Proteomes" id="UP001164472"/>
    </source>
</evidence>
<evidence type="ECO:0000256" key="2">
    <source>
        <dbReference type="ARBA" id="ARBA00022748"/>
    </source>
</evidence>
<name>A0A9E8KP84_9ALTE</name>
<dbReference type="GO" id="GO:0015036">
    <property type="term" value="F:disulfide oxidoreductase activity"/>
    <property type="evidence" value="ECO:0007669"/>
    <property type="project" value="UniProtKB-ARBA"/>
</dbReference>
<dbReference type="GO" id="GO:0005886">
    <property type="term" value="C:plasma membrane"/>
    <property type="evidence" value="ECO:0007669"/>
    <property type="project" value="InterPro"/>
</dbReference>
<comment type="subcellular location">
    <subcellularLocation>
        <location evidence="1">Cell envelope</location>
    </subcellularLocation>
</comment>
<keyword evidence="7" id="KW-1185">Reference proteome</keyword>
<evidence type="ECO:0000256" key="4">
    <source>
        <dbReference type="SAM" id="Phobius"/>
    </source>
</evidence>
<dbReference type="SUPFAM" id="SSF52833">
    <property type="entry name" value="Thioredoxin-like"/>
    <property type="match status" value="1"/>
</dbReference>
<keyword evidence="4" id="KW-0812">Transmembrane</keyword>
<feature type="domain" description="Thioredoxin" evidence="5">
    <location>
        <begin position="129"/>
        <end position="266"/>
    </location>
</feature>
<feature type="transmembrane region" description="Helical" evidence="4">
    <location>
        <begin position="106"/>
        <end position="126"/>
    </location>
</feature>
<dbReference type="InterPro" id="IPR001640">
    <property type="entry name" value="Lgt"/>
</dbReference>
<keyword evidence="2" id="KW-0201">Cytochrome c-type biogenesis</keyword>
<dbReference type="InterPro" id="IPR013740">
    <property type="entry name" value="Redoxin"/>
</dbReference>
<sequence length="267" mass="29706">MSVAVGPFALSWGHILFFVAYFIALFVGWRVGRRNNVSVEPVLTRMLIVGLIVARAVFVVSYWGEYSADLLGILDLRDGGFSLFGGVAGSLLVAVYYLWRKPAMRIALTSAMSAAVAVWLTSVVVYDTIRASQVLPDQQYQTLAAEPVMLSKFNDKPIVINLWATWCPPCRREMPVFMQAQQQRSDVNFVFINQGEYGYSVANYLQSEQLSLFNMLLDPKQLTMRQLGAQGLPSTLFYTADGVLAHSHMGELSEASLNHALKKIAPR</sequence>
<dbReference type="Proteomes" id="UP001164472">
    <property type="component" value="Chromosome"/>
</dbReference>
<dbReference type="KEGG" id="asem:NNL22_00700"/>
<evidence type="ECO:0000313" key="6">
    <source>
        <dbReference type="EMBL" id="UZW75158.1"/>
    </source>
</evidence>
<dbReference type="InterPro" id="IPR050553">
    <property type="entry name" value="Thioredoxin_ResA/DsbE_sf"/>
</dbReference>
<dbReference type="Pfam" id="PF01790">
    <property type="entry name" value="LGT"/>
    <property type="match status" value="1"/>
</dbReference>
<dbReference type="Gene3D" id="3.40.30.10">
    <property type="entry name" value="Glutaredoxin"/>
    <property type="match status" value="1"/>
</dbReference>
<gene>
    <name evidence="6" type="ORF">NNL22_00700</name>
</gene>
<dbReference type="InterPro" id="IPR036249">
    <property type="entry name" value="Thioredoxin-like_sf"/>
</dbReference>
<dbReference type="GO" id="GO:0008961">
    <property type="term" value="F:phosphatidylglycerol-prolipoprotein diacylglyceryl transferase activity"/>
    <property type="evidence" value="ECO:0007669"/>
    <property type="project" value="InterPro"/>
</dbReference>
<dbReference type="PROSITE" id="PS00194">
    <property type="entry name" value="THIOREDOXIN_1"/>
    <property type="match status" value="1"/>
</dbReference>
<proteinExistence type="predicted"/>
<keyword evidence="4" id="KW-0472">Membrane</keyword>
<feature type="transmembrane region" description="Helical" evidence="4">
    <location>
        <begin position="12"/>
        <end position="31"/>
    </location>
</feature>
<dbReference type="Pfam" id="PF08534">
    <property type="entry name" value="Redoxin"/>
    <property type="match status" value="1"/>
</dbReference>
<dbReference type="AlphaFoldDB" id="A0A9E8KP84"/>
<evidence type="ECO:0000256" key="1">
    <source>
        <dbReference type="ARBA" id="ARBA00004196"/>
    </source>
</evidence>
<keyword evidence="4" id="KW-1133">Transmembrane helix</keyword>